<dbReference type="InterPro" id="IPR025553">
    <property type="entry name" value="YppF"/>
</dbReference>
<dbReference type="RefSeq" id="WP_390307908.1">
    <property type="nucleotide sequence ID" value="NZ_JBHRRZ010000039.1"/>
</dbReference>
<evidence type="ECO:0000313" key="1">
    <source>
        <dbReference type="EMBL" id="MFC2949948.1"/>
    </source>
</evidence>
<name>A0ABV7AAE9_9BACI</name>
<organism evidence="1 2">
    <name type="scientific">Virgibacillus sediminis</name>
    <dbReference type="NCBI Taxonomy" id="202260"/>
    <lineage>
        <taxon>Bacteria</taxon>
        <taxon>Bacillati</taxon>
        <taxon>Bacillota</taxon>
        <taxon>Bacilli</taxon>
        <taxon>Bacillales</taxon>
        <taxon>Bacillaceae</taxon>
        <taxon>Virgibacillus</taxon>
    </lineage>
</organism>
<comment type="caution">
    <text evidence="1">The sequence shown here is derived from an EMBL/GenBank/DDBJ whole genome shotgun (WGS) entry which is preliminary data.</text>
</comment>
<dbReference type="Proteomes" id="UP001595387">
    <property type="component" value="Unassembled WGS sequence"/>
</dbReference>
<sequence length="61" mass="7153">MRIAELLDAYELEKTHAPESFNDLLDYYQQKYISGEIDIIMYRRIYSCLDAEGAVSAHEHI</sequence>
<gene>
    <name evidence="1" type="primary">yppF</name>
    <name evidence="1" type="ORF">ACFODW_16620</name>
</gene>
<dbReference type="EMBL" id="JBHRRZ010000039">
    <property type="protein sequence ID" value="MFC2949948.1"/>
    <property type="molecule type" value="Genomic_DNA"/>
</dbReference>
<evidence type="ECO:0000313" key="2">
    <source>
        <dbReference type="Proteomes" id="UP001595387"/>
    </source>
</evidence>
<accession>A0ABV7AAE9</accession>
<reference evidence="2" key="1">
    <citation type="journal article" date="2019" name="Int. J. Syst. Evol. Microbiol.">
        <title>The Global Catalogue of Microorganisms (GCM) 10K type strain sequencing project: providing services to taxonomists for standard genome sequencing and annotation.</title>
        <authorList>
            <consortium name="The Broad Institute Genomics Platform"/>
            <consortium name="The Broad Institute Genome Sequencing Center for Infectious Disease"/>
            <person name="Wu L."/>
            <person name="Ma J."/>
        </authorList>
    </citation>
    <scope>NUCLEOTIDE SEQUENCE [LARGE SCALE GENOMIC DNA]</scope>
    <source>
        <strain evidence="2">KCTC 13193</strain>
    </source>
</reference>
<dbReference type="Pfam" id="PF14178">
    <property type="entry name" value="YppF"/>
    <property type="match status" value="1"/>
</dbReference>
<proteinExistence type="predicted"/>
<protein>
    <submittedName>
        <fullName evidence="1">YppF family protein</fullName>
    </submittedName>
</protein>
<keyword evidence="2" id="KW-1185">Reference proteome</keyword>